<feature type="non-terminal residue" evidence="2">
    <location>
        <position position="161"/>
    </location>
</feature>
<protein>
    <recommendedName>
        <fullName evidence="1">ER-bound oxygenase mpaB/mpaB'/Rubber oxygenase catalytic domain-containing protein</fullName>
    </recommendedName>
</protein>
<gene>
    <name evidence="2" type="ORF">N866_15655</name>
</gene>
<dbReference type="RefSeq" id="WP_155855507.1">
    <property type="nucleotide sequence ID" value="NZ_AXCW01000481.1"/>
</dbReference>
<dbReference type="Pfam" id="PF09995">
    <property type="entry name" value="MPAB_Lcp_cat"/>
    <property type="match status" value="1"/>
</dbReference>
<dbReference type="PANTHER" id="PTHR36151:SF3">
    <property type="entry name" value="ER-BOUND OXYGENASE MPAB_MPAB'_RUBBER OXYGENASE CATALYTIC DOMAIN-CONTAINING PROTEIN"/>
    <property type="match status" value="1"/>
</dbReference>
<accession>A0A021VP31</accession>
<dbReference type="OrthoDB" id="3422701at2"/>
<dbReference type="AlphaFoldDB" id="A0A021VP31"/>
<evidence type="ECO:0000313" key="2">
    <source>
        <dbReference type="EMBL" id="EYR61830.1"/>
    </source>
</evidence>
<proteinExistence type="predicted"/>
<evidence type="ECO:0000259" key="1">
    <source>
        <dbReference type="Pfam" id="PF09995"/>
    </source>
</evidence>
<dbReference type="GO" id="GO:0016491">
    <property type="term" value="F:oxidoreductase activity"/>
    <property type="evidence" value="ECO:0007669"/>
    <property type="project" value="InterPro"/>
</dbReference>
<feature type="domain" description="ER-bound oxygenase mpaB/mpaB'/Rubber oxygenase catalytic" evidence="1">
    <location>
        <begin position="1"/>
        <end position="158"/>
    </location>
</feature>
<reference evidence="2 3" key="1">
    <citation type="submission" date="2014-01" db="EMBL/GenBank/DDBJ databases">
        <title>Actinotalea ferrariae CF5-4.</title>
        <authorList>
            <person name="Chen F."/>
            <person name="Li Y."/>
            <person name="Wang G."/>
        </authorList>
    </citation>
    <scope>NUCLEOTIDE SEQUENCE [LARGE SCALE GENOMIC DNA]</scope>
    <source>
        <strain evidence="2 3">CF5-4</strain>
    </source>
</reference>
<evidence type="ECO:0000313" key="3">
    <source>
        <dbReference type="Proteomes" id="UP000019753"/>
    </source>
</evidence>
<dbReference type="PANTHER" id="PTHR36151">
    <property type="entry name" value="BLR2777 PROTEIN"/>
    <property type="match status" value="1"/>
</dbReference>
<name>A0A021VP31_9CELL</name>
<keyword evidence="3" id="KW-1185">Reference proteome</keyword>
<comment type="caution">
    <text evidence="2">The sequence shown here is derived from an EMBL/GenBank/DDBJ whole genome shotgun (WGS) entry which is preliminary data.</text>
</comment>
<dbReference type="EMBL" id="AXCW01000481">
    <property type="protein sequence ID" value="EYR61830.1"/>
    <property type="molecule type" value="Genomic_DNA"/>
</dbReference>
<dbReference type="InterPro" id="IPR018713">
    <property type="entry name" value="MPAB/Lcp_cat_dom"/>
</dbReference>
<feature type="non-terminal residue" evidence="2">
    <location>
        <position position="1"/>
    </location>
</feature>
<sequence length="161" mass="17272">AGVTAHSDFTGDPLRRLRGTLDAVLTVTFGDREQAHDAARRVGRRHAPVRGALAEEAGPFGAGTAYTAHDPALAQWVWATLVWSALRTTDVLVRRVPDPERDAYVRDMHRFGRLFGVQAAVPADAAGLEAYVQAHVEGVLAVGAPARALADQVLRPQPPLL</sequence>
<dbReference type="Proteomes" id="UP000019753">
    <property type="component" value="Unassembled WGS sequence"/>
</dbReference>
<organism evidence="2 3">
    <name type="scientific">Actinotalea ferrariae CF5-4</name>
    <dbReference type="NCBI Taxonomy" id="948458"/>
    <lineage>
        <taxon>Bacteria</taxon>
        <taxon>Bacillati</taxon>
        <taxon>Actinomycetota</taxon>
        <taxon>Actinomycetes</taxon>
        <taxon>Micrococcales</taxon>
        <taxon>Cellulomonadaceae</taxon>
        <taxon>Actinotalea</taxon>
    </lineage>
</organism>